<dbReference type="NCBIfam" id="TIGR00976">
    <property type="entry name" value="CocE_NonD"/>
    <property type="match status" value="1"/>
</dbReference>
<dbReference type="Gene3D" id="3.40.50.1820">
    <property type="entry name" value="alpha/beta hydrolase"/>
    <property type="match status" value="1"/>
</dbReference>
<dbReference type="Pfam" id="PF02129">
    <property type="entry name" value="Peptidase_S15"/>
    <property type="match status" value="1"/>
</dbReference>
<dbReference type="Gene3D" id="2.60.120.260">
    <property type="entry name" value="Galactose-binding domain-like"/>
    <property type="match status" value="1"/>
</dbReference>
<dbReference type="AlphaFoldDB" id="A0A8S8XID3"/>
<accession>A0A8S8XID3</accession>
<feature type="chain" id="PRO_5035756094" evidence="2">
    <location>
        <begin position="47"/>
        <end position="652"/>
    </location>
</feature>
<proteinExistence type="predicted"/>
<gene>
    <name evidence="4" type="primary">gaa_2</name>
    <name evidence="4" type="ORF">TMPK1_39890</name>
</gene>
<evidence type="ECO:0000256" key="2">
    <source>
        <dbReference type="SAM" id="SignalP"/>
    </source>
</evidence>
<dbReference type="InterPro" id="IPR008979">
    <property type="entry name" value="Galactose-bd-like_sf"/>
</dbReference>
<dbReference type="SMART" id="SM00939">
    <property type="entry name" value="PepX_C"/>
    <property type="match status" value="1"/>
</dbReference>
<dbReference type="SUPFAM" id="SSF53474">
    <property type="entry name" value="alpha/beta-Hydrolases"/>
    <property type="match status" value="1"/>
</dbReference>
<dbReference type="Pfam" id="PF08530">
    <property type="entry name" value="PepX_C"/>
    <property type="match status" value="1"/>
</dbReference>
<dbReference type="InterPro" id="IPR000383">
    <property type="entry name" value="Xaa-Pro-like_dom"/>
</dbReference>
<evidence type="ECO:0000313" key="4">
    <source>
        <dbReference type="EMBL" id="GIL41752.1"/>
    </source>
</evidence>
<dbReference type="SUPFAM" id="SSF49785">
    <property type="entry name" value="Galactose-binding domain-like"/>
    <property type="match status" value="1"/>
</dbReference>
<dbReference type="InterPro" id="IPR029058">
    <property type="entry name" value="AB_hydrolase_fold"/>
</dbReference>
<dbReference type="EMBL" id="BOPV01000001">
    <property type="protein sequence ID" value="GIL41752.1"/>
    <property type="molecule type" value="Genomic_DNA"/>
</dbReference>
<protein>
    <submittedName>
        <fullName evidence="4">Glutaryl-7-ACA acylase</fullName>
    </submittedName>
</protein>
<feature type="signal peptide" evidence="2">
    <location>
        <begin position="1"/>
        <end position="46"/>
    </location>
</feature>
<keyword evidence="5" id="KW-1185">Reference proteome</keyword>
<keyword evidence="2" id="KW-0732">Signal</keyword>
<dbReference type="GO" id="GO:0008239">
    <property type="term" value="F:dipeptidyl-peptidase activity"/>
    <property type="evidence" value="ECO:0007669"/>
    <property type="project" value="InterPro"/>
</dbReference>
<comment type="caution">
    <text evidence="4">The sequence shown here is derived from an EMBL/GenBank/DDBJ whole genome shotgun (WGS) entry which is preliminary data.</text>
</comment>
<dbReference type="Proteomes" id="UP000681075">
    <property type="component" value="Unassembled WGS sequence"/>
</dbReference>
<feature type="domain" description="Xaa-Pro dipeptidyl-peptidase C-terminal" evidence="3">
    <location>
        <begin position="380"/>
        <end position="648"/>
    </location>
</feature>
<reference evidence="4" key="1">
    <citation type="submission" date="2021-02" db="EMBL/GenBank/DDBJ databases">
        <title>Genome sequence of Rhodospirillales sp. strain TMPK1 isolated from soil.</title>
        <authorList>
            <person name="Nakai R."/>
            <person name="Kusada H."/>
            <person name="Tamaki H."/>
        </authorList>
    </citation>
    <scope>NUCLEOTIDE SEQUENCE</scope>
    <source>
        <strain evidence="4">TMPK1</strain>
    </source>
</reference>
<name>A0A8S8XID3_9PROT</name>
<organism evidence="4 5">
    <name type="scientific">Roseiterribacter gracilis</name>
    <dbReference type="NCBI Taxonomy" id="2812848"/>
    <lineage>
        <taxon>Bacteria</taxon>
        <taxon>Pseudomonadati</taxon>
        <taxon>Pseudomonadota</taxon>
        <taxon>Alphaproteobacteria</taxon>
        <taxon>Rhodospirillales</taxon>
        <taxon>Roseiterribacteraceae</taxon>
        <taxon>Roseiterribacter</taxon>
    </lineage>
</organism>
<dbReference type="InterPro" id="IPR005674">
    <property type="entry name" value="CocE/Ser_esterase"/>
</dbReference>
<evidence type="ECO:0000259" key="3">
    <source>
        <dbReference type="SMART" id="SM00939"/>
    </source>
</evidence>
<evidence type="ECO:0000313" key="5">
    <source>
        <dbReference type="Proteomes" id="UP000681075"/>
    </source>
</evidence>
<evidence type="ECO:0000256" key="1">
    <source>
        <dbReference type="ARBA" id="ARBA00022801"/>
    </source>
</evidence>
<keyword evidence="1" id="KW-0378">Hydrolase</keyword>
<sequence>MIRSYVAPIAAARLLETRGQIMTRTIFASLALTLLAASLIASGAQAQDAAAKLKSDIETTCASYEKTDVMIAMRDGVKLHTEIFRPKNLTGKTAIVMSRTPYGIDSATYPCSPGLTTSMQGVRDDGYIFVLQDIRGRFKSEGEFEMVKPVRHLKDPKATDESTDAWDTVDWLVKNVPDNNGKVGVTGVSYSGWTAIMAAIDPHPAIAAVSPQASPIDIWIGDDFWRNGALRLNYMFEYTGAMELSKTMEPFPFDQTDSYAWYLKQGALKNFDKEIIRGRSRTWSEMMQHQTYDSYWASRNFTRELRDVRVPVLSTAGWFDAEDFYGAMQIGKETLSNGRLVVGPWTHGSWNAAYNPTPTAIAPIDFGADTGAYWRQEIQRPFLAHHLLGKPAPDLPRALSFRTGVNEWKRYDSWPPKPAQGVQTLALGCDGTLSIGKAPSAKPCRASYVSDPANPIPYLSRPFGPFLGARGLDKSYKSRWASWQVQDQRFAADRPDTLLFSSAPLIEQFVLTGEAELTLHIATTGTDGDFIVKLLDIYPATDPENWQMAGYQLMLDHAVQSGRYLESKQVPTKMQPSRVYEVKFKFTGNDHAFLPGHRIALQVQSTMFPVLARNPQTFVANIFEAKDSDFKTAKIDVVFGPGQANILALPRN</sequence>
<dbReference type="InterPro" id="IPR013736">
    <property type="entry name" value="Xaa-Pro_dipept_C"/>
</dbReference>
<dbReference type="Gene3D" id="1.10.3020.10">
    <property type="entry name" value="alpha-amino acid ester hydrolase ( Helical cap domain)"/>
    <property type="match status" value="1"/>
</dbReference>